<accession>A0ABQ9XKN0</accession>
<comment type="caution">
    <text evidence="1">The sequence shown here is derived from an EMBL/GenBank/DDBJ whole genome shotgun (WGS) entry which is preliminary data.</text>
</comment>
<protein>
    <submittedName>
        <fullName evidence="1">Uncharacterized protein</fullName>
    </submittedName>
</protein>
<gene>
    <name evidence="1" type="ORF">BLNAU_11977</name>
</gene>
<name>A0ABQ9XKN0_9EUKA</name>
<dbReference type="InterPro" id="IPR016024">
    <property type="entry name" value="ARM-type_fold"/>
</dbReference>
<sequence>MASLPSKTSSSTDYPSPDCSSFLNWDEEKLGSEAEKTEIFQSLIATVKYQPDLDVSLEAKAVKFLESLDPKTRLSANSFLIGLGTTTANSSRIFVESITVLLSSTSRVIATAAMEMLQNLIFRCSMKVHFALIKDDLFPQLMTTLNLQSLSFTDAVDIHNCLTYIIFNSVNLSTPNVLDLLRIEGGVEQQAVCKTVLTQVVAPSEKYIWHLCVKRFSIIERVLSLNFLRLLAQLLEICPYYQPTMEFVLHTPVFLSIPSYLTFFENDEAIWTFLILMKNIQLEWNKQGGAVRQMWKTMRRMLRMEGFEDVMEEKLQNDRNGDFGRYLVNGSIRWNNLLGMNLQEQE</sequence>
<dbReference type="SUPFAM" id="SSF48371">
    <property type="entry name" value="ARM repeat"/>
    <property type="match status" value="1"/>
</dbReference>
<evidence type="ECO:0000313" key="1">
    <source>
        <dbReference type="EMBL" id="KAK2952988.1"/>
    </source>
</evidence>
<evidence type="ECO:0000313" key="2">
    <source>
        <dbReference type="Proteomes" id="UP001281761"/>
    </source>
</evidence>
<reference evidence="1 2" key="1">
    <citation type="journal article" date="2022" name="bioRxiv">
        <title>Genomics of Preaxostyla Flagellates Illuminates Evolutionary Transitions and the Path Towards Mitochondrial Loss.</title>
        <authorList>
            <person name="Novak L.V.F."/>
            <person name="Treitli S.C."/>
            <person name="Pyrih J."/>
            <person name="Halakuc P."/>
            <person name="Pipaliya S.V."/>
            <person name="Vacek V."/>
            <person name="Brzon O."/>
            <person name="Soukal P."/>
            <person name="Eme L."/>
            <person name="Dacks J.B."/>
            <person name="Karnkowska A."/>
            <person name="Elias M."/>
            <person name="Hampl V."/>
        </authorList>
    </citation>
    <scope>NUCLEOTIDE SEQUENCE [LARGE SCALE GENOMIC DNA]</scope>
    <source>
        <strain evidence="1">NAU3</strain>
        <tissue evidence="1">Gut</tissue>
    </source>
</reference>
<dbReference type="EMBL" id="JARBJD010000096">
    <property type="protein sequence ID" value="KAK2952988.1"/>
    <property type="molecule type" value="Genomic_DNA"/>
</dbReference>
<keyword evidence="2" id="KW-1185">Reference proteome</keyword>
<dbReference type="Proteomes" id="UP001281761">
    <property type="component" value="Unassembled WGS sequence"/>
</dbReference>
<organism evidence="1 2">
    <name type="scientific">Blattamonas nauphoetae</name>
    <dbReference type="NCBI Taxonomy" id="2049346"/>
    <lineage>
        <taxon>Eukaryota</taxon>
        <taxon>Metamonada</taxon>
        <taxon>Preaxostyla</taxon>
        <taxon>Oxymonadida</taxon>
        <taxon>Blattamonas</taxon>
    </lineage>
</organism>
<proteinExistence type="predicted"/>